<dbReference type="InterPro" id="IPR013783">
    <property type="entry name" value="Ig-like_fold"/>
</dbReference>
<dbReference type="InterPro" id="IPR018247">
    <property type="entry name" value="EF_Hand_1_Ca_BS"/>
</dbReference>
<dbReference type="InterPro" id="IPR000601">
    <property type="entry name" value="PKD_dom"/>
</dbReference>
<feature type="domain" description="PKD" evidence="3">
    <location>
        <begin position="1683"/>
        <end position="1749"/>
    </location>
</feature>
<evidence type="ECO:0000313" key="4">
    <source>
        <dbReference type="EMBL" id="ABQ75815.1"/>
    </source>
</evidence>
<organism evidence="4">
    <name type="scientific">uncultured haloarchaeon</name>
    <dbReference type="NCBI Taxonomy" id="160804"/>
    <lineage>
        <taxon>Archaea</taxon>
        <taxon>Methanobacteriati</taxon>
        <taxon>Methanobacteriota</taxon>
        <taxon>Stenosarchaea group</taxon>
        <taxon>Halobacteria</taxon>
        <taxon>Halobacteriales</taxon>
        <taxon>Halobacteriaceae</taxon>
        <taxon>environmental samples</taxon>
    </lineage>
</organism>
<dbReference type="Gene3D" id="2.60.40.10">
    <property type="entry name" value="Immunoglobulins"/>
    <property type="match status" value="3"/>
</dbReference>
<dbReference type="InterPro" id="IPR035986">
    <property type="entry name" value="PKD_dom_sf"/>
</dbReference>
<dbReference type="CDD" id="cd00146">
    <property type="entry name" value="PKD"/>
    <property type="match status" value="2"/>
</dbReference>
<evidence type="ECO:0000259" key="3">
    <source>
        <dbReference type="PROSITE" id="PS50093"/>
    </source>
</evidence>
<sequence>MNTEYIILMRYSYILCFLLTVVILTGAITVATDNTSAAIDDSATFESFSESDMRLQTVDISHTTNELDDPGVTEVYVQLDGVYELGRYPHIIPVSVTVNSAGIESSTVVRLYPTESAKSVSDYNGEAKFVLQYQTEGPHNLDVTASILQTDQVFEANQLTVPVTGTADEKSVISSGEIQSESVSEAARSTQVPTQYRSTIDAERYLESRELPPGERSVVREFSNIQDITAGSTTVLSNGDNPVNITTSTNSISASPSQTLVIQYTPTGDDISLTPLKSSDTPVGEVYTLPSNPAGFAECHTSDTGKSIICIYRLSKRGSDNINVNNELILRYNTNAPDSFKIQCQQIISGGIEPTDTVCGMGSDRFVTDVPEPINAPEEDRSGIPPVALPGGPYQVGFERSGDGPTIQSIGVHTQRLTTAPNEEWNRISDSTGQTSIETFEVTIRNTPRENSVTTDERSNAWQLLKKQYGTRSGWTLSDVSVDNKVGTEVTYTLGKDNTPEGSGWEQVSSKDGVRQVLVEEDANTAEFPSYNGPADIPGLNDREGTSWVVDYSVEPTTIAIVNATDVSTAGSPGPGWNRVDDNLGVETNKTGDTKTVAKLVDKLDITVDKDFRIYYAEGDYEYVQSTINKIEKVGYKQITTRTYYTYTSPDYAPLHKYERSIYDVVVTFERPVEGTQPMYMYEGPKYISTYTYNPESITFNGQDSFDPDDEIESYKWETQNEVYEEDKINGDTSQIKAEYEAIAESPEPFKNEFHTLYVTDTEGNIDDCTFEVTKQLGGKTSSLQPQITDIRVNGPVDVRTERIEILIESEGQVNKDWTFRASILNDGVVEYKTRIDQIEHIAGENETFRLLVSPDSGNFNDALGLSADDQAIEHTVVISATAPGDTTGCDTYVTSDQTTIELYTIECSAPYIDAGTDCPVDGYITSERPYPEADYDWAARDSDKDGIINGNDICPYYIGDCKNDSTDELEWTESDTDLYTVDNNGRIILSLDNLGDFYRSCTFEEGETSIRCSSLSELIDNNELIKSSPDSQLSTVTNSPYSPIIPANRLFLSPAITREETTEGQSFDENLLIYYDFEKYEGSTVADRTNSVTIDATVKSSGNCGTVSRIVDSIPIVGRLVDCEVQTKSADEFIRTQESRFGGGSNGLNSVFEFPESTVHMTSVADSVNKDSFNRQLGDADVVTIKYRLRTIDTVQKPRGPVIAAGTTGLDGNIETVHKQQLKSKIDLFSSETDVRPECIKDVETDVPCAPTVGAGAPSISPGVSETLRTRHLIQSIDSAGTITSTEKDSSFASPTIKITDERTLRLDKPGSEWMCITTVVDADELIYTQAYPQTDPSDTDSDNRLIGGVKLLLTNIDETARVEDPDDVANSINSAQFSKLGTGSSLHTPVDLLTIGMQTDDSLTVPKYLQGAQVDDIQVYAGFPDDDSRSSGFDCNPNVSVEELDTLQQDRLFEDEQTIGHVQMLEDSTVLDSHELIFQGDIINDGRIKATVLAVNKTAPITYDIIDQSDPMVFIREYDSVSQSIQPTDNRPITGLSTKADAYALAVKFQDVESMQTDVERFSVRNVSDPPVILPEFGPTAREPSIETSESSKAKTPISIIGSSSAGSYDDTTVPVVEHQYSFGDGISETVSVSDVEGGTRSTVSHQYQCAGQYNVQLTAIDERGNTDTNSTVLTIDDIGLTVDTTRAVYTGDAEESIQFDASPSSGGDIIAYEWTFPDGTVRTGEVVSHTFDESGEYTVDLRVENNGCNVGFKQIDVTVDTAEPPITVAGDGRSYGTHDSCSTRNRNDDIRWIDVNTQGTNQLDISVKYNPRNTGSYTQRDGVNIKLWYHDESSGRFTEIASYIDDPTNVGRNQIYTYTWSVPSQYFGNDEGYIRAGIEDRASRSDEISGTCANGARSSHYDNADQRINLNQ</sequence>
<dbReference type="PROSITE" id="PS00018">
    <property type="entry name" value="EF_HAND_1"/>
    <property type="match status" value="1"/>
</dbReference>
<dbReference type="SUPFAM" id="SSF49299">
    <property type="entry name" value="PKD domain"/>
    <property type="match status" value="2"/>
</dbReference>
<evidence type="ECO:0000256" key="1">
    <source>
        <dbReference type="SAM" id="MobiDB-lite"/>
    </source>
</evidence>
<keyword evidence="2" id="KW-0812">Transmembrane</keyword>
<name>A5YS58_9EURY</name>
<dbReference type="Pfam" id="PF18911">
    <property type="entry name" value="PKD_4"/>
    <property type="match status" value="2"/>
</dbReference>
<dbReference type="InterPro" id="IPR022409">
    <property type="entry name" value="PKD/Chitinase_dom"/>
</dbReference>
<evidence type="ECO:0000256" key="2">
    <source>
        <dbReference type="SAM" id="Phobius"/>
    </source>
</evidence>
<dbReference type="EMBL" id="EF583984">
    <property type="protein sequence ID" value="ABQ75815.1"/>
    <property type="molecule type" value="Genomic_DNA"/>
</dbReference>
<feature type="domain" description="PKD" evidence="3">
    <location>
        <begin position="1617"/>
        <end position="1678"/>
    </location>
</feature>
<reference evidence="4" key="1">
    <citation type="journal article" date="2007" name="ISME J.">
        <title>Genomic plasticity in prokaryotes: the case of the square haloarchaeon.</title>
        <authorList>
            <person name="Cuadros-Orellana S."/>
            <person name="Martin-Cuadrado A.B."/>
            <person name="Legault B."/>
            <person name="D'Auria G."/>
            <person name="Zhaxybayeva O."/>
            <person name="Papke R.T."/>
            <person name="Rodriguez-Valera F."/>
        </authorList>
    </citation>
    <scope>NUCLEOTIDE SEQUENCE</scope>
</reference>
<keyword evidence="2" id="KW-1133">Transmembrane helix</keyword>
<protein>
    <recommendedName>
        <fullName evidence="3">PKD domain-containing protein</fullName>
    </recommendedName>
</protein>
<proteinExistence type="predicted"/>
<dbReference type="PROSITE" id="PS50093">
    <property type="entry name" value="PKD"/>
    <property type="match status" value="2"/>
</dbReference>
<feature type="transmembrane region" description="Helical" evidence="2">
    <location>
        <begin position="12"/>
        <end position="31"/>
    </location>
</feature>
<keyword evidence="2" id="KW-0472">Membrane</keyword>
<accession>A5YS58</accession>
<dbReference type="SMART" id="SM00089">
    <property type="entry name" value="PKD"/>
    <property type="match status" value="2"/>
</dbReference>
<feature type="region of interest" description="Disordered" evidence="1">
    <location>
        <begin position="1576"/>
        <end position="1598"/>
    </location>
</feature>